<dbReference type="Proteomes" id="UP001519362">
    <property type="component" value="Unassembled WGS sequence"/>
</dbReference>
<evidence type="ECO:0000313" key="3">
    <source>
        <dbReference type="EMBL" id="MBP2437396.1"/>
    </source>
</evidence>
<dbReference type="RefSeq" id="WP_165134098.1">
    <property type="nucleotide sequence ID" value="NZ_CP049253.1"/>
</dbReference>
<gene>
    <name evidence="3" type="ORF">JOF34_001982</name>
</gene>
<proteinExistence type="predicted"/>
<accession>A0ABS4ZJD4</accession>
<dbReference type="SUPFAM" id="SSF46894">
    <property type="entry name" value="C-terminal effector domain of the bipartite response regulators"/>
    <property type="match status" value="1"/>
</dbReference>
<organism evidence="3 4">
    <name type="scientific">Microbacterium amylolyticum</name>
    <dbReference type="NCBI Taxonomy" id="936337"/>
    <lineage>
        <taxon>Bacteria</taxon>
        <taxon>Bacillati</taxon>
        <taxon>Actinomycetota</taxon>
        <taxon>Actinomycetes</taxon>
        <taxon>Micrococcales</taxon>
        <taxon>Microbacteriaceae</taxon>
        <taxon>Microbacterium</taxon>
    </lineage>
</organism>
<dbReference type="SMART" id="SM00421">
    <property type="entry name" value="HTH_LUXR"/>
    <property type="match status" value="1"/>
</dbReference>
<evidence type="ECO:0000259" key="2">
    <source>
        <dbReference type="PROSITE" id="PS50043"/>
    </source>
</evidence>
<dbReference type="InterPro" id="IPR011990">
    <property type="entry name" value="TPR-like_helical_dom_sf"/>
</dbReference>
<dbReference type="InterPro" id="IPR036388">
    <property type="entry name" value="WH-like_DNA-bd_sf"/>
</dbReference>
<reference evidence="3 4" key="1">
    <citation type="submission" date="2021-03" db="EMBL/GenBank/DDBJ databases">
        <title>Sequencing the genomes of 1000 actinobacteria strains.</title>
        <authorList>
            <person name="Klenk H.-P."/>
        </authorList>
    </citation>
    <scope>NUCLEOTIDE SEQUENCE [LARGE SCALE GENOMIC DNA]</scope>
    <source>
        <strain evidence="3 4">DSM 24221</strain>
    </source>
</reference>
<sequence>MARTSKRARPDEIARAATRGDVAELERLSDRLWYELPAAYGNELLAFAGKLPKGMLEKHPRILLAAHHALYLSDDDRSTAWRGLLVFYVNYGARFAANFETHSHPSDMLEAGVIGLIGARLRGDYGLAEDIAKRLSGYLAEVPNDGSEQWSELGGRRPGWLELQRAYTNALKGDMRTAAVLARCAYEARGEPPYRHFAGLGAAALAALLSALEGRREHAKSWLAEVARCGDPLTTLEPLLMVPAQLASAHLAMDALDESGAREALRSLDGDSGTFEPWPYAAAAQARFGLLFGSPAAALARLDASVREHGASTRLHHLAGGILGSARAELLLDMGEGEAAMQLFRQFPGRDSARVLAARIHLRAEEYSDAVRVAAPLLYRVDTSHRDMLDAFLVVAAAQYCLGEIDDAGTLFSHAYEYYELTQNAYAFLQVERRIMSRLCELTGVVFPVRGDNTYAPVERVHLTPRETTVFAALVTEDSLSTIAHRMAVSLNTIRSQTRSIYRKLGVHTRRDAVAQGIRRGIYQPEDDASRSS</sequence>
<protein>
    <submittedName>
        <fullName evidence="3">LuxR family maltose regulon positive regulatory protein</fullName>
    </submittedName>
</protein>
<dbReference type="PANTHER" id="PTHR43214:SF43">
    <property type="entry name" value="TWO-COMPONENT RESPONSE REGULATOR"/>
    <property type="match status" value="1"/>
</dbReference>
<keyword evidence="1" id="KW-0238">DNA-binding</keyword>
<dbReference type="PANTHER" id="PTHR43214">
    <property type="entry name" value="TWO-COMPONENT RESPONSE REGULATOR"/>
    <property type="match status" value="1"/>
</dbReference>
<evidence type="ECO:0000313" key="4">
    <source>
        <dbReference type="Proteomes" id="UP001519362"/>
    </source>
</evidence>
<dbReference type="SUPFAM" id="SSF48452">
    <property type="entry name" value="TPR-like"/>
    <property type="match status" value="1"/>
</dbReference>
<evidence type="ECO:0000256" key="1">
    <source>
        <dbReference type="ARBA" id="ARBA00023125"/>
    </source>
</evidence>
<dbReference type="CDD" id="cd06170">
    <property type="entry name" value="LuxR_C_like"/>
    <property type="match status" value="1"/>
</dbReference>
<dbReference type="InterPro" id="IPR000792">
    <property type="entry name" value="Tscrpt_reg_LuxR_C"/>
</dbReference>
<dbReference type="PROSITE" id="PS50043">
    <property type="entry name" value="HTH_LUXR_2"/>
    <property type="match status" value="1"/>
</dbReference>
<dbReference type="EMBL" id="JAGIOL010000001">
    <property type="protein sequence ID" value="MBP2437396.1"/>
    <property type="molecule type" value="Genomic_DNA"/>
</dbReference>
<keyword evidence="4" id="KW-1185">Reference proteome</keyword>
<feature type="domain" description="HTH luxR-type" evidence="2">
    <location>
        <begin position="456"/>
        <end position="521"/>
    </location>
</feature>
<dbReference type="InterPro" id="IPR039420">
    <property type="entry name" value="WalR-like"/>
</dbReference>
<dbReference type="InterPro" id="IPR016032">
    <property type="entry name" value="Sig_transdc_resp-reg_C-effctor"/>
</dbReference>
<name>A0ABS4ZJD4_9MICO</name>
<dbReference type="Gene3D" id="1.10.10.10">
    <property type="entry name" value="Winged helix-like DNA-binding domain superfamily/Winged helix DNA-binding domain"/>
    <property type="match status" value="1"/>
</dbReference>
<dbReference type="Pfam" id="PF00196">
    <property type="entry name" value="GerE"/>
    <property type="match status" value="1"/>
</dbReference>
<comment type="caution">
    <text evidence="3">The sequence shown here is derived from an EMBL/GenBank/DDBJ whole genome shotgun (WGS) entry which is preliminary data.</text>
</comment>